<evidence type="ECO:0008006" key="3">
    <source>
        <dbReference type="Google" id="ProtNLM"/>
    </source>
</evidence>
<evidence type="ECO:0000313" key="1">
    <source>
        <dbReference type="EMBL" id="ROV94838.1"/>
    </source>
</evidence>
<gene>
    <name evidence="1" type="ORF">VPNG_09296</name>
</gene>
<dbReference type="AlphaFoldDB" id="A0A423VUT6"/>
<keyword evidence="2" id="KW-1185">Reference proteome</keyword>
<name>A0A423VUT6_9PEZI</name>
<dbReference type="FunCoup" id="A0A423VUT6">
    <property type="interactions" value="1"/>
</dbReference>
<dbReference type="InterPro" id="IPR013726">
    <property type="entry name" value="Mitofissin"/>
</dbReference>
<dbReference type="PANTHER" id="PTHR28075">
    <property type="entry name" value="CHROMOSOME 16, WHOLE GENOME SHOTGUN SEQUENCE"/>
    <property type="match status" value="1"/>
</dbReference>
<accession>A0A423VUT6</accession>
<proteinExistence type="predicted"/>
<dbReference type="STRING" id="1230097.A0A423VUT6"/>
<organism evidence="1 2">
    <name type="scientific">Cytospora leucostoma</name>
    <dbReference type="NCBI Taxonomy" id="1230097"/>
    <lineage>
        <taxon>Eukaryota</taxon>
        <taxon>Fungi</taxon>
        <taxon>Dikarya</taxon>
        <taxon>Ascomycota</taxon>
        <taxon>Pezizomycotina</taxon>
        <taxon>Sordariomycetes</taxon>
        <taxon>Sordariomycetidae</taxon>
        <taxon>Diaporthales</taxon>
        <taxon>Cytosporaceae</taxon>
        <taxon>Cytospora</taxon>
    </lineage>
</organism>
<dbReference type="Pfam" id="PF08520">
    <property type="entry name" value="Mitofissin"/>
    <property type="match status" value="1"/>
</dbReference>
<dbReference type="Proteomes" id="UP000285146">
    <property type="component" value="Unassembled WGS sequence"/>
</dbReference>
<comment type="caution">
    <text evidence="1">The sequence shown here is derived from an EMBL/GenBank/DDBJ whole genome shotgun (WGS) entry which is preliminary data.</text>
</comment>
<dbReference type="PANTHER" id="PTHR28075:SF1">
    <property type="entry name" value="DUF1748-DOMAIN-CONTAINING PROTEIN"/>
    <property type="match status" value="1"/>
</dbReference>
<sequence length="91" mass="10098">MVILDLLTLGLWSKLGKLAHYAFDAVLISTVLAGIRRSTGLTPTFKDEKIIGGDNNTEVKKWVTRYLAVGETAMDWAVVTAGQSGWFERKR</sequence>
<dbReference type="EMBL" id="LKEB01000074">
    <property type="protein sequence ID" value="ROV94838.1"/>
    <property type="molecule type" value="Genomic_DNA"/>
</dbReference>
<dbReference type="GO" id="GO:0005737">
    <property type="term" value="C:cytoplasm"/>
    <property type="evidence" value="ECO:0007669"/>
    <property type="project" value="TreeGrafter"/>
</dbReference>
<protein>
    <recommendedName>
        <fullName evidence="3">DUF1748-domain-containing protein</fullName>
    </recommendedName>
</protein>
<dbReference type="OrthoDB" id="16824at2759"/>
<reference evidence="1 2" key="1">
    <citation type="submission" date="2015-09" db="EMBL/GenBank/DDBJ databases">
        <title>Host preference determinants of Valsa canker pathogens revealed by comparative genomics.</title>
        <authorList>
            <person name="Yin Z."/>
            <person name="Huang L."/>
        </authorList>
    </citation>
    <scope>NUCLEOTIDE SEQUENCE [LARGE SCALE GENOMIC DNA]</scope>
    <source>
        <strain evidence="1 2">SXYLt</strain>
    </source>
</reference>
<evidence type="ECO:0000313" key="2">
    <source>
        <dbReference type="Proteomes" id="UP000285146"/>
    </source>
</evidence>
<dbReference type="InParanoid" id="A0A423VUT6"/>